<keyword evidence="1 2" id="KW-0812">Transmembrane</keyword>
<keyword evidence="1" id="KW-0472">Membrane</keyword>
<proteinExistence type="predicted"/>
<keyword evidence="3" id="KW-1185">Reference proteome</keyword>
<name>A0A2H4RBR6_9VIRU</name>
<sequence length="460" mass="50217">MILEQNPYYTNENIRQSILKVIRKTFITNVYYYTLALFTNGYIIANTNQGAYSLGLSGLPQFYIVFDGIVPFSIQFIIPIQVTKNPLNGNLWNYSAVGEIALSSNNPNDPHCYLLKYPYTTPESVSCTLSQSTVTTESGSSVNAVFYQSGSTLQNTYSGDWILDAIATWFNLTSYVPNGNTSVTVSNLVLPNGSTYSPSSSYNPSIYVLQTYLPLIYPTTNALPSNLYGVVRAHLIFTRFISLNQTVINNAGNAISYFGNIANPRPIDVNIHGNPNTGVNVTVVRAGGESETITCNKLWLNDHFLIITPLGAITKGGFCIDINNTPHIIDTSSYLFSSNTFVHTYLYASYSMNGYNYITYQPLSNSVLKSTLNAPNVYVPTVGKIKNGNVSKVVVSQNGTYIDHAVALSDVNLYNEFHNSYDAQNTTPIIGVGEISAGGAIGSLSALLSMLIFGIVTTVK</sequence>
<dbReference type="GeneID" id="40236075"/>
<dbReference type="Proteomes" id="UP000242614">
    <property type="component" value="Segment"/>
</dbReference>
<dbReference type="EMBL" id="MF144115">
    <property type="protein sequence ID" value="ATY46498.1"/>
    <property type="molecule type" value="Genomic_DNA"/>
</dbReference>
<dbReference type="RefSeq" id="YP_009639286.1">
    <property type="nucleotide sequence ID" value="NC_042347.1"/>
</dbReference>
<organism evidence="2 3">
    <name type="scientific">Sulfolobus ellipsoid virus 1</name>
    <dbReference type="NCBI Taxonomy" id="2056194"/>
    <lineage>
        <taxon>Viruses</taxon>
        <taxon>Viruses incertae sedis</taxon>
        <taxon>Ovaliviridae</taxon>
        <taxon>Alphaovalivirus</taxon>
        <taxon>Alphaovalivirus fumarolicaense</taxon>
    </lineage>
</organism>
<evidence type="ECO:0000256" key="1">
    <source>
        <dbReference type="SAM" id="Phobius"/>
    </source>
</evidence>
<accession>A0A2H4RBR6</accession>
<keyword evidence="1" id="KW-1133">Transmembrane helix</keyword>
<evidence type="ECO:0000313" key="2">
    <source>
        <dbReference type="EMBL" id="ATY46498.1"/>
    </source>
</evidence>
<dbReference type="KEGG" id="vg:40236075"/>
<feature type="transmembrane region" description="Helical" evidence="1">
    <location>
        <begin position="435"/>
        <end position="456"/>
    </location>
</feature>
<evidence type="ECO:0000313" key="3">
    <source>
        <dbReference type="Proteomes" id="UP000242614"/>
    </source>
</evidence>
<protein>
    <submittedName>
        <fullName evidence="2">VP1,2 transmembrane domain protein</fullName>
    </submittedName>
</protein>
<reference evidence="2" key="1">
    <citation type="journal article" date="2018" name="J. Virol.">
        <title>A novel Sulfolobus virus with an exceptional capsid architecture.</title>
        <authorList>
            <person name="Wang H."/>
            <person name="Guo Z."/>
            <person name="Feng H."/>
            <person name="Chen Y."/>
            <person name="Hernandez W."/>
            <person name="Dai X."/>
            <person name="Zhang Z."/>
            <person name="Zheng X."/>
            <person name="Lopez M.M."/>
            <person name="Fu Y."/>
            <person name="Zhang C."/>
            <person name="Zhu P."/>
            <person name="Huang L."/>
        </authorList>
    </citation>
    <scope>NUCLEOTIDE SEQUENCE [LARGE SCALE GENOMIC DNA]</scope>
    <source>
        <strain evidence="2">CR_L</strain>
    </source>
</reference>